<sequence length="436" mass="45261">MTRFIYSHRLGMSHRTPPLAALATLATLAFTATHASAIGLDQITGNVYAVRAIGPQGNAIGAASGVLTGQNQIVTACNVLAGARTIAVVRENVSYEATLAAPDVERNLCLLKVPNLPGAGATLAAGNTAPSLGQKMVLASAAGSAVAVRESVVTGLQAGADNKLASIELSAAQDGAASGGAVFDDAGRLVGILVSGTGNPPPRQRAVPAAWVRDIGTRGAAALASYQPSANDTAGVLRAAGLGTPASAAPGTTAAGQPATDGSPRVGEVWQYLLTDNLTRRQSEVRYRVDRLDGDRVIFNQGGRIERTNGMLERIVTPAGGDFDAASPPTGWVPDGVRVGQRWKYSYRQPGTGFQTDIEGNAGSESEISTPAGRYRTIRIAYRGYVQRTINGGGGTTSHAYTATAWYAPDIHRVVRFQMNSAQTAETLELAAHRFE</sequence>
<feature type="signal peptide" evidence="1">
    <location>
        <begin position="1"/>
        <end position="37"/>
    </location>
</feature>
<keyword evidence="3" id="KW-1185">Reference proteome</keyword>
<keyword evidence="2" id="KW-0645">Protease</keyword>
<dbReference type="AlphaFoldDB" id="A0A316EUF9"/>
<dbReference type="GO" id="GO:0008233">
    <property type="term" value="F:peptidase activity"/>
    <property type="evidence" value="ECO:0007669"/>
    <property type="project" value="UniProtKB-KW"/>
</dbReference>
<dbReference type="RefSeq" id="WP_109582890.1">
    <property type="nucleotide sequence ID" value="NZ_QGGT01000002.1"/>
</dbReference>
<dbReference type="Gene3D" id="2.40.360.20">
    <property type="match status" value="1"/>
</dbReference>
<organism evidence="2 3">
    <name type="scientific">Cupriavidus plantarum</name>
    <dbReference type="NCBI Taxonomy" id="942865"/>
    <lineage>
        <taxon>Bacteria</taxon>
        <taxon>Pseudomonadati</taxon>
        <taxon>Pseudomonadota</taxon>
        <taxon>Betaproteobacteria</taxon>
        <taxon>Burkholderiales</taxon>
        <taxon>Burkholderiaceae</taxon>
        <taxon>Cupriavidus</taxon>
    </lineage>
</organism>
<protein>
    <submittedName>
        <fullName evidence="2">S1-C subfamily serine protease</fullName>
    </submittedName>
</protein>
<comment type="caution">
    <text evidence="2">The sequence shown here is derived from an EMBL/GenBank/DDBJ whole genome shotgun (WGS) entry which is preliminary data.</text>
</comment>
<dbReference type="InterPro" id="IPR009003">
    <property type="entry name" value="Peptidase_S1_PA"/>
</dbReference>
<name>A0A316EUF9_9BURK</name>
<proteinExistence type="predicted"/>
<dbReference type="Pfam" id="PF13365">
    <property type="entry name" value="Trypsin_2"/>
    <property type="match status" value="1"/>
</dbReference>
<dbReference type="SUPFAM" id="SSF50494">
    <property type="entry name" value="Trypsin-like serine proteases"/>
    <property type="match status" value="1"/>
</dbReference>
<dbReference type="Gene3D" id="2.40.10.120">
    <property type="match status" value="1"/>
</dbReference>
<feature type="chain" id="PRO_5016300190" evidence="1">
    <location>
        <begin position="38"/>
        <end position="436"/>
    </location>
</feature>
<gene>
    <name evidence="2" type="ORF">C7419_10261</name>
</gene>
<dbReference type="EMBL" id="QGGT01000002">
    <property type="protein sequence ID" value="PWK34788.1"/>
    <property type="molecule type" value="Genomic_DNA"/>
</dbReference>
<keyword evidence="1" id="KW-0732">Signal</keyword>
<dbReference type="GO" id="GO:0006508">
    <property type="term" value="P:proteolysis"/>
    <property type="evidence" value="ECO:0007669"/>
    <property type="project" value="UniProtKB-KW"/>
</dbReference>
<evidence type="ECO:0000256" key="1">
    <source>
        <dbReference type="SAM" id="SignalP"/>
    </source>
</evidence>
<evidence type="ECO:0000313" key="2">
    <source>
        <dbReference type="EMBL" id="PWK34788.1"/>
    </source>
</evidence>
<evidence type="ECO:0000313" key="3">
    <source>
        <dbReference type="Proteomes" id="UP000245754"/>
    </source>
</evidence>
<accession>A0A316EUF9</accession>
<dbReference type="Proteomes" id="UP000245754">
    <property type="component" value="Unassembled WGS sequence"/>
</dbReference>
<reference evidence="2 3" key="1">
    <citation type="submission" date="2018-05" db="EMBL/GenBank/DDBJ databases">
        <title>Genomic Encyclopedia of Type Strains, Phase IV (KMG-V): Genome sequencing to study the core and pangenomes of soil and plant-associated prokaryotes.</title>
        <authorList>
            <person name="Whitman W."/>
        </authorList>
    </citation>
    <scope>NUCLEOTIDE SEQUENCE [LARGE SCALE GENOMIC DNA]</scope>
    <source>
        <strain evidence="2 3">SLV-132</strain>
    </source>
</reference>
<keyword evidence="2" id="KW-0378">Hydrolase</keyword>